<keyword evidence="6" id="KW-0560">Oxidoreductase</keyword>
<dbReference type="GO" id="GO:0050661">
    <property type="term" value="F:NADP binding"/>
    <property type="evidence" value="ECO:0007669"/>
    <property type="project" value="InterPro"/>
</dbReference>
<dbReference type="InterPro" id="IPR036188">
    <property type="entry name" value="FAD/NAD-bd_sf"/>
</dbReference>
<dbReference type="GO" id="GO:0050660">
    <property type="term" value="F:flavin adenine dinucleotide binding"/>
    <property type="evidence" value="ECO:0007669"/>
    <property type="project" value="InterPro"/>
</dbReference>
<evidence type="ECO:0000256" key="3">
    <source>
        <dbReference type="ARBA" id="ARBA00022630"/>
    </source>
</evidence>
<dbReference type="Pfam" id="PF00743">
    <property type="entry name" value="FMO-like"/>
    <property type="match status" value="1"/>
</dbReference>
<dbReference type="SUPFAM" id="SSF51905">
    <property type="entry name" value="FAD/NAD(P)-binding domain"/>
    <property type="match status" value="2"/>
</dbReference>
<gene>
    <name evidence="8" type="ORF">FB554_0071</name>
</gene>
<sequence length="498" mass="55290">MTSNEHLDVVVVGAGLSGIGAAATLRSKHPELSLAILERRTDLGGTWDLFRYPGVRSDSDMYTLGYRFRPWTDTRSLADGGSIKSYIADTAREYAIDRLIRFEQRVVEADWSNEDQRWTLRLETADGEQTITCGFLYMCTGYYDYDAGYTPELAGIEDFQGQVVHPQHWPEGLDVTGKKVVVVGSGATAVTLVPELAKDAGLVTMLQRSPTYVAAVPRIDPIGKALEGAPSWLSYPVLRWKNVAMGVGIYQFSRRRPQRMRELLGKGVARFFTDSDFDHRTHFSPTYDPWDQRLCAVPSGDLFKAIRSGRADVVTDRISRFDETGIVLESGDHLDADVVVTATGLNLQLLGGAVLKVDGRELDLAKHYVYKGMALNDVPNFVLTIGYTNASWTLKADLVADYVARLLGHLRRNGYAAFVPELPAGADELPSDPLIDLQSGYVRRSAHLMPRQGADWPWKLRQNYPVDLVKLRHGPLTDGVRFVPAKSPSSTEREQVPA</sequence>
<evidence type="ECO:0000256" key="2">
    <source>
        <dbReference type="ARBA" id="ARBA00010139"/>
    </source>
</evidence>
<evidence type="ECO:0000256" key="5">
    <source>
        <dbReference type="ARBA" id="ARBA00022857"/>
    </source>
</evidence>
<evidence type="ECO:0000256" key="1">
    <source>
        <dbReference type="ARBA" id="ARBA00001974"/>
    </source>
</evidence>
<dbReference type="Proteomes" id="UP000318336">
    <property type="component" value="Unassembled WGS sequence"/>
</dbReference>
<dbReference type="Pfam" id="PF13450">
    <property type="entry name" value="NAD_binding_8"/>
    <property type="match status" value="1"/>
</dbReference>
<evidence type="ECO:0000256" key="4">
    <source>
        <dbReference type="ARBA" id="ARBA00022827"/>
    </source>
</evidence>
<accession>A0A542X878</accession>
<evidence type="ECO:0000313" key="8">
    <source>
        <dbReference type="EMBL" id="TQL31956.1"/>
    </source>
</evidence>
<dbReference type="OrthoDB" id="5168853at2"/>
<name>A0A542X878_9MICO</name>
<keyword evidence="4" id="KW-0274">FAD</keyword>
<keyword evidence="3" id="KW-0285">Flavoprotein</keyword>
<dbReference type="EMBL" id="VFOK01000001">
    <property type="protein sequence ID" value="TQL31956.1"/>
    <property type="molecule type" value="Genomic_DNA"/>
</dbReference>
<keyword evidence="5" id="KW-0521">NADP</keyword>
<protein>
    <submittedName>
        <fullName evidence="8">Cation diffusion facilitator CzcD-associated flavoprotein CzcO</fullName>
    </submittedName>
</protein>
<organism evidence="8 9">
    <name type="scientific">Barrientosiimonas humi</name>
    <dbReference type="NCBI Taxonomy" id="999931"/>
    <lineage>
        <taxon>Bacteria</taxon>
        <taxon>Bacillati</taxon>
        <taxon>Actinomycetota</taxon>
        <taxon>Actinomycetes</taxon>
        <taxon>Micrococcales</taxon>
        <taxon>Dermacoccaceae</taxon>
        <taxon>Barrientosiimonas</taxon>
    </lineage>
</organism>
<dbReference type="RefSeq" id="WP_142004122.1">
    <property type="nucleotide sequence ID" value="NZ_CAJTBP010000001.1"/>
</dbReference>
<dbReference type="PANTHER" id="PTHR43872">
    <property type="entry name" value="MONOOXYGENASE, PUTATIVE (AFU_ORTHOLOGUE AFUA_8G02570)-RELATED"/>
    <property type="match status" value="1"/>
</dbReference>
<dbReference type="InterPro" id="IPR051820">
    <property type="entry name" value="FAD-binding_MO"/>
</dbReference>
<dbReference type="PANTHER" id="PTHR43872:SF1">
    <property type="entry name" value="MONOOXYGENASE, PUTATIVE (AFU_ORTHOLOGUE AFUA_8G02570)-RELATED"/>
    <property type="match status" value="1"/>
</dbReference>
<comment type="cofactor">
    <cofactor evidence="1">
        <name>FAD</name>
        <dbReference type="ChEBI" id="CHEBI:57692"/>
    </cofactor>
</comment>
<reference evidence="8 9" key="1">
    <citation type="submission" date="2019-06" db="EMBL/GenBank/DDBJ databases">
        <title>Sequencing the genomes of 1000 actinobacteria strains.</title>
        <authorList>
            <person name="Klenk H.-P."/>
        </authorList>
    </citation>
    <scope>NUCLEOTIDE SEQUENCE [LARGE SCALE GENOMIC DNA]</scope>
    <source>
        <strain evidence="8 9">DSM 24617</strain>
    </source>
</reference>
<proteinExistence type="inferred from homology"/>
<dbReference type="InterPro" id="IPR020946">
    <property type="entry name" value="Flavin_mOase-like"/>
</dbReference>
<evidence type="ECO:0000313" key="9">
    <source>
        <dbReference type="Proteomes" id="UP000318336"/>
    </source>
</evidence>
<dbReference type="FunFam" id="3.50.50.60:FF:000228">
    <property type="entry name" value="FAD-containing monooxygenase EthA"/>
    <property type="match status" value="1"/>
</dbReference>
<keyword evidence="7" id="KW-0503">Monooxygenase</keyword>
<comment type="caution">
    <text evidence="8">The sequence shown here is derived from an EMBL/GenBank/DDBJ whole genome shotgun (WGS) entry which is preliminary data.</text>
</comment>
<evidence type="ECO:0000256" key="7">
    <source>
        <dbReference type="ARBA" id="ARBA00023033"/>
    </source>
</evidence>
<dbReference type="Gene3D" id="3.50.50.60">
    <property type="entry name" value="FAD/NAD(P)-binding domain"/>
    <property type="match status" value="2"/>
</dbReference>
<comment type="similarity">
    <text evidence="2">Belongs to the FAD-binding monooxygenase family.</text>
</comment>
<keyword evidence="9" id="KW-1185">Reference proteome</keyword>
<evidence type="ECO:0000256" key="6">
    <source>
        <dbReference type="ARBA" id="ARBA00023002"/>
    </source>
</evidence>
<dbReference type="GO" id="GO:0004499">
    <property type="term" value="F:N,N-dimethylaniline monooxygenase activity"/>
    <property type="evidence" value="ECO:0007669"/>
    <property type="project" value="InterPro"/>
</dbReference>
<dbReference type="AlphaFoldDB" id="A0A542X878"/>